<evidence type="ECO:0000259" key="10">
    <source>
        <dbReference type="Pfam" id="PF07730"/>
    </source>
</evidence>
<feature type="transmembrane region" description="Helical" evidence="9">
    <location>
        <begin position="146"/>
        <end position="166"/>
    </location>
</feature>
<keyword evidence="3" id="KW-0597">Phosphoprotein</keyword>
<dbReference type="EMBL" id="BAAABX010000033">
    <property type="protein sequence ID" value="GAA0407145.1"/>
    <property type="molecule type" value="Genomic_DNA"/>
</dbReference>
<feature type="domain" description="Signal transduction histidine kinase subgroup 3 dimerisation and phosphoacceptor" evidence="10">
    <location>
        <begin position="184"/>
        <end position="244"/>
    </location>
</feature>
<dbReference type="Pfam" id="PF07730">
    <property type="entry name" value="HisKA_3"/>
    <property type="match status" value="1"/>
</dbReference>
<dbReference type="InterPro" id="IPR050482">
    <property type="entry name" value="Sensor_HK_TwoCompSys"/>
</dbReference>
<reference evidence="12" key="1">
    <citation type="journal article" date="2019" name="Int. J. Syst. Evol. Microbiol.">
        <title>The Global Catalogue of Microorganisms (GCM) 10K type strain sequencing project: providing services to taxonomists for standard genome sequencing and annotation.</title>
        <authorList>
            <consortium name="The Broad Institute Genomics Platform"/>
            <consortium name="The Broad Institute Genome Sequencing Center for Infectious Disease"/>
            <person name="Wu L."/>
            <person name="Ma J."/>
        </authorList>
    </citation>
    <scope>NUCLEOTIDE SEQUENCE [LARGE SCALE GENOMIC DNA]</scope>
    <source>
        <strain evidence="12">JCM 4788</strain>
    </source>
</reference>
<accession>A0ABP3IM77</accession>
<protein>
    <recommendedName>
        <fullName evidence="2">histidine kinase</fullName>
        <ecNumber evidence="2">2.7.13.3</ecNumber>
    </recommendedName>
</protein>
<evidence type="ECO:0000256" key="9">
    <source>
        <dbReference type="SAM" id="Phobius"/>
    </source>
</evidence>
<dbReference type="EC" id="2.7.13.3" evidence="2"/>
<dbReference type="Proteomes" id="UP001500879">
    <property type="component" value="Unassembled WGS sequence"/>
</dbReference>
<dbReference type="SUPFAM" id="SSF55874">
    <property type="entry name" value="ATPase domain of HSP90 chaperone/DNA topoisomerase II/histidine kinase"/>
    <property type="match status" value="1"/>
</dbReference>
<keyword evidence="6 11" id="KW-0418">Kinase</keyword>
<keyword evidence="12" id="KW-1185">Reference proteome</keyword>
<dbReference type="InterPro" id="IPR011712">
    <property type="entry name" value="Sig_transdc_His_kin_sub3_dim/P"/>
</dbReference>
<dbReference type="CDD" id="cd16917">
    <property type="entry name" value="HATPase_UhpB-NarQ-NarX-like"/>
    <property type="match status" value="1"/>
</dbReference>
<dbReference type="PANTHER" id="PTHR24421:SF10">
    <property type="entry name" value="NITRATE_NITRITE SENSOR PROTEIN NARQ"/>
    <property type="match status" value="1"/>
</dbReference>
<evidence type="ECO:0000256" key="4">
    <source>
        <dbReference type="ARBA" id="ARBA00022679"/>
    </source>
</evidence>
<evidence type="ECO:0000256" key="2">
    <source>
        <dbReference type="ARBA" id="ARBA00012438"/>
    </source>
</evidence>
<comment type="caution">
    <text evidence="11">The sequence shown here is derived from an EMBL/GenBank/DDBJ whole genome shotgun (WGS) entry which is preliminary data.</text>
</comment>
<evidence type="ECO:0000313" key="11">
    <source>
        <dbReference type="EMBL" id="GAA0407145.1"/>
    </source>
</evidence>
<evidence type="ECO:0000256" key="1">
    <source>
        <dbReference type="ARBA" id="ARBA00000085"/>
    </source>
</evidence>
<feature type="transmembrane region" description="Helical" evidence="9">
    <location>
        <begin position="87"/>
        <end position="110"/>
    </location>
</feature>
<dbReference type="PANTHER" id="PTHR24421">
    <property type="entry name" value="NITRATE/NITRITE SENSOR PROTEIN NARX-RELATED"/>
    <property type="match status" value="1"/>
</dbReference>
<dbReference type="Gene3D" id="1.20.5.1930">
    <property type="match status" value="1"/>
</dbReference>
<name>A0ABP3IM77_9ACTN</name>
<keyword evidence="9" id="KW-0472">Membrane</keyword>
<feature type="transmembrane region" description="Helical" evidence="9">
    <location>
        <begin position="35"/>
        <end position="52"/>
    </location>
</feature>
<evidence type="ECO:0000256" key="6">
    <source>
        <dbReference type="ARBA" id="ARBA00022777"/>
    </source>
</evidence>
<comment type="catalytic activity">
    <reaction evidence="1">
        <text>ATP + protein L-histidine = ADP + protein N-phospho-L-histidine.</text>
        <dbReference type="EC" id="2.7.13.3"/>
    </reaction>
</comment>
<organism evidence="11 12">
    <name type="scientific">Streptomyces luteireticuli</name>
    <dbReference type="NCBI Taxonomy" id="173858"/>
    <lineage>
        <taxon>Bacteria</taxon>
        <taxon>Bacillati</taxon>
        <taxon>Actinomycetota</taxon>
        <taxon>Actinomycetes</taxon>
        <taxon>Kitasatosporales</taxon>
        <taxon>Streptomycetaceae</taxon>
        <taxon>Streptomyces</taxon>
    </lineage>
</organism>
<evidence type="ECO:0000256" key="5">
    <source>
        <dbReference type="ARBA" id="ARBA00022741"/>
    </source>
</evidence>
<dbReference type="RefSeq" id="WP_344024254.1">
    <property type="nucleotide sequence ID" value="NZ_BAAABX010000033.1"/>
</dbReference>
<evidence type="ECO:0000313" key="12">
    <source>
        <dbReference type="Proteomes" id="UP001500879"/>
    </source>
</evidence>
<gene>
    <name evidence="11" type="ORF">GCM10010357_30130</name>
</gene>
<evidence type="ECO:0000256" key="3">
    <source>
        <dbReference type="ARBA" id="ARBA00022553"/>
    </source>
</evidence>
<keyword evidence="9" id="KW-1133">Transmembrane helix</keyword>
<proteinExistence type="predicted"/>
<feature type="transmembrane region" description="Helical" evidence="9">
    <location>
        <begin position="117"/>
        <end position="134"/>
    </location>
</feature>
<evidence type="ECO:0000256" key="8">
    <source>
        <dbReference type="ARBA" id="ARBA00023012"/>
    </source>
</evidence>
<dbReference type="Gene3D" id="3.30.565.10">
    <property type="entry name" value="Histidine kinase-like ATPase, C-terminal domain"/>
    <property type="match status" value="1"/>
</dbReference>
<keyword evidence="9" id="KW-0812">Transmembrane</keyword>
<keyword evidence="8" id="KW-0902">Two-component regulatory system</keyword>
<dbReference type="GO" id="GO:0016301">
    <property type="term" value="F:kinase activity"/>
    <property type="evidence" value="ECO:0007669"/>
    <property type="project" value="UniProtKB-KW"/>
</dbReference>
<dbReference type="InterPro" id="IPR036890">
    <property type="entry name" value="HATPase_C_sf"/>
</dbReference>
<sequence length="387" mass="40636">MAIAQRNSERGRASAASPRDTVMEWFGALHASPRRNVLLAVVYGILLVGIAVTTPEAGLVDDQAAGVAVSVVIAVATVWRTRFLLPYSVVSAAGVLITGHLLSTTVACYTAVRKGRYALATALALLPLMFALVAPQALMAHAAHPGATLTDSAVIVIVPVLLGLLARTHKQKAALAAERQALEERERLVRCVHNGVGRQVTLMVLQAGAIAIRPDASEPVKEQCQLIADAGEDAVHALREIVNVTHGSGPSAAGHEPPGEQRRTLADLAPLVGRYRDGGQQITVDAHTTSASLDPAAQDLAYKVVAEGLSNAVRHAPRAPVDIRITQTCTGLLVSVRNGPPCRDSDRLPGTGNGLTWLRQEIQAMGGILHSGPEPGGGFLLEARLSR</sequence>
<keyword evidence="7" id="KW-0067">ATP-binding</keyword>
<keyword evidence="5" id="KW-0547">Nucleotide-binding</keyword>
<evidence type="ECO:0000256" key="7">
    <source>
        <dbReference type="ARBA" id="ARBA00022840"/>
    </source>
</evidence>
<keyword evidence="4" id="KW-0808">Transferase</keyword>